<organism evidence="2">
    <name type="scientific">uncultured Solirubrobacteraceae bacterium</name>
    <dbReference type="NCBI Taxonomy" id="1162706"/>
    <lineage>
        <taxon>Bacteria</taxon>
        <taxon>Bacillati</taxon>
        <taxon>Actinomycetota</taxon>
        <taxon>Thermoleophilia</taxon>
        <taxon>Solirubrobacterales</taxon>
        <taxon>Solirubrobacteraceae</taxon>
        <taxon>environmental samples</taxon>
    </lineage>
</organism>
<feature type="non-terminal residue" evidence="2">
    <location>
        <position position="237"/>
    </location>
</feature>
<dbReference type="EMBL" id="CADCVS010000224">
    <property type="protein sequence ID" value="CAA9496240.1"/>
    <property type="molecule type" value="Genomic_DNA"/>
</dbReference>
<dbReference type="GO" id="GO:0003677">
    <property type="term" value="F:DNA binding"/>
    <property type="evidence" value="ECO:0007669"/>
    <property type="project" value="UniProtKB-KW"/>
</dbReference>
<feature type="compositionally biased region" description="Basic residues" evidence="1">
    <location>
        <begin position="136"/>
        <end position="147"/>
    </location>
</feature>
<sequence length="237" mass="26951">GPPAADRGQGARRRHRPARRPHPGGLAGLRARQDRLRPRRGPRSRGPADRHRGRRRPDVLPRHRRRDRRPPHARARVLRGQRGPLLDAHDRALRRHELRVRLVRRRVGSREGRHAQLPPGPHQARDRARRDLRAAARPRRARRHRGLAPHGPGPRVARRPHLDRSRAGALGARGAHRARRAARRRGDRRVGVQGRGLPGQGGPQGGRRRRRRRARRRAGGGARGRRAARGRPGRARV</sequence>
<dbReference type="AlphaFoldDB" id="A0A6J4SD94"/>
<feature type="region of interest" description="Disordered" evidence="1">
    <location>
        <begin position="107"/>
        <end position="237"/>
    </location>
</feature>
<keyword evidence="2" id="KW-0238">DNA-binding</keyword>
<reference evidence="2" key="1">
    <citation type="submission" date="2020-02" db="EMBL/GenBank/DDBJ databases">
        <authorList>
            <person name="Meier V. D."/>
        </authorList>
    </citation>
    <scope>NUCLEOTIDE SEQUENCE</scope>
    <source>
        <strain evidence="2">AVDCRST_MAG30</strain>
    </source>
</reference>
<feature type="compositionally biased region" description="Basic residues" evidence="1">
    <location>
        <begin position="10"/>
        <end position="22"/>
    </location>
</feature>
<proteinExistence type="predicted"/>
<evidence type="ECO:0000313" key="2">
    <source>
        <dbReference type="EMBL" id="CAA9496240.1"/>
    </source>
</evidence>
<feature type="compositionally biased region" description="Basic residues" evidence="1">
    <location>
        <begin position="174"/>
        <end position="187"/>
    </location>
</feature>
<protein>
    <submittedName>
        <fullName evidence="2">FIG019733: possible DNA-binding protein</fullName>
    </submittedName>
</protein>
<accession>A0A6J4SD94</accession>
<feature type="compositionally biased region" description="Basic and acidic residues" evidence="1">
    <location>
        <begin position="46"/>
        <end position="61"/>
    </location>
</feature>
<feature type="compositionally biased region" description="Gly residues" evidence="1">
    <location>
        <begin position="193"/>
        <end position="205"/>
    </location>
</feature>
<feature type="compositionally biased region" description="Basic residues" evidence="1">
    <location>
        <begin position="62"/>
        <end position="79"/>
    </location>
</feature>
<feature type="compositionally biased region" description="Basic and acidic residues" evidence="1">
    <location>
        <begin position="123"/>
        <end position="134"/>
    </location>
</feature>
<feature type="region of interest" description="Disordered" evidence="1">
    <location>
        <begin position="1"/>
        <end position="89"/>
    </location>
</feature>
<feature type="compositionally biased region" description="Basic residues" evidence="1">
    <location>
        <begin position="206"/>
        <end position="237"/>
    </location>
</feature>
<gene>
    <name evidence="2" type="ORF">AVDCRST_MAG30-1658</name>
</gene>
<feature type="non-terminal residue" evidence="2">
    <location>
        <position position="1"/>
    </location>
</feature>
<name>A0A6J4SD94_9ACTN</name>
<evidence type="ECO:0000256" key="1">
    <source>
        <dbReference type="SAM" id="MobiDB-lite"/>
    </source>
</evidence>